<dbReference type="RefSeq" id="WP_064393832.1">
    <property type="nucleotide sequence ID" value="NZ_LQIR01000001.1"/>
</dbReference>
<proteinExistence type="predicted"/>
<feature type="transmembrane region" description="Helical" evidence="1">
    <location>
        <begin position="37"/>
        <end position="62"/>
    </location>
</feature>
<dbReference type="EMBL" id="LQIR01000001">
    <property type="protein sequence ID" value="KUI21033.1"/>
    <property type="molecule type" value="Genomic_DNA"/>
</dbReference>
<feature type="transmembrane region" description="Helical" evidence="1">
    <location>
        <begin position="74"/>
        <end position="94"/>
    </location>
</feature>
<evidence type="ECO:0000313" key="3">
    <source>
        <dbReference type="Proteomes" id="UP000053707"/>
    </source>
</evidence>
<feature type="transmembrane region" description="Helical" evidence="1">
    <location>
        <begin position="106"/>
        <end position="127"/>
    </location>
</feature>
<evidence type="ECO:0000256" key="1">
    <source>
        <dbReference type="SAM" id="Phobius"/>
    </source>
</evidence>
<name>A0A117JM74_9MYCO</name>
<accession>A0A117JM74</accession>
<feature type="transmembrane region" description="Helical" evidence="1">
    <location>
        <begin position="6"/>
        <end position="30"/>
    </location>
</feature>
<feature type="transmembrane region" description="Helical" evidence="1">
    <location>
        <begin position="192"/>
        <end position="210"/>
    </location>
</feature>
<keyword evidence="1" id="KW-0812">Transmembrane</keyword>
<protein>
    <recommendedName>
        <fullName evidence="4">GAP family protein</fullName>
    </recommendedName>
</protein>
<feature type="transmembrane region" description="Helical" evidence="1">
    <location>
        <begin position="147"/>
        <end position="171"/>
    </location>
</feature>
<dbReference type="Proteomes" id="UP000053707">
    <property type="component" value="Unassembled WGS sequence"/>
</dbReference>
<keyword evidence="1" id="KW-1133">Transmembrane helix</keyword>
<dbReference type="AlphaFoldDB" id="A0A117JM74"/>
<reference evidence="2 3" key="1">
    <citation type="submission" date="2016-01" db="EMBL/GenBank/DDBJ databases">
        <authorList>
            <consortium name="TB Trials Study Group"/>
            <person name="Sutton G."/>
            <person name="Brinkac L."/>
            <person name="Sanka R."/>
            <person name="Adams M."/>
            <person name="Lau E.L."/>
            <person name="Macaden R."/>
            <person name="Grewal H.M.S."/>
        </authorList>
    </citation>
    <scope>NUCLEOTIDE SEQUENCE [LARGE SCALE GENOMIC DNA]</scope>
    <source>
        <strain evidence="2 3">IS-1744</strain>
    </source>
</reference>
<keyword evidence="3" id="KW-1185">Reference proteome</keyword>
<dbReference type="Pfam" id="PF11139">
    <property type="entry name" value="SfLAP"/>
    <property type="match status" value="1"/>
</dbReference>
<comment type="caution">
    <text evidence="2">The sequence shown here is derived from an EMBL/GenBank/DDBJ whole genome shotgun (WGS) entry which is preliminary data.</text>
</comment>
<evidence type="ECO:0008006" key="4">
    <source>
        <dbReference type="Google" id="ProtNLM"/>
    </source>
</evidence>
<sequence>MPIVTVGAVLALAALDMLSPALIGVTLYLLPARPRRVGMLLAVYLTTVAGAYFVLGVLLKLGLGALLPVIDPGVWTWVQGGIGVALFIGSWFIPAKETSQPRVETFTVQSIVLLGLGTWLFEFYTAIPYFAAIGIMTSASLEPPQWLVLLGAYVLIMILPGIVLFLAWTLLRERMCERFERWQRRLTVNSRTTVSWIVGIAGVLLFLNALPAEIAITSD</sequence>
<evidence type="ECO:0000313" key="2">
    <source>
        <dbReference type="EMBL" id="KUI21033.1"/>
    </source>
</evidence>
<keyword evidence="1" id="KW-0472">Membrane</keyword>
<organism evidence="2 3">
    <name type="scientific">Mycobacterium lehmannii</name>
    <dbReference type="NCBI Taxonomy" id="2048550"/>
    <lineage>
        <taxon>Bacteria</taxon>
        <taxon>Bacillati</taxon>
        <taxon>Actinomycetota</taxon>
        <taxon>Actinomycetes</taxon>
        <taxon>Mycobacteriales</taxon>
        <taxon>Mycobacteriaceae</taxon>
        <taxon>Mycobacterium</taxon>
    </lineage>
</organism>
<gene>
    <name evidence="2" type="ORF">AU192_11290</name>
</gene>
<dbReference type="InterPro" id="IPR021315">
    <property type="entry name" value="Gap/Sap"/>
</dbReference>